<keyword evidence="3 8" id="KW-0812">Transmembrane</keyword>
<evidence type="ECO:0000256" key="7">
    <source>
        <dbReference type="ARBA" id="ARBA00023136"/>
    </source>
</evidence>
<evidence type="ECO:0000259" key="10">
    <source>
        <dbReference type="PROSITE" id="PS50929"/>
    </source>
</evidence>
<evidence type="ECO:0000256" key="4">
    <source>
        <dbReference type="ARBA" id="ARBA00022741"/>
    </source>
</evidence>
<dbReference type="PROSITE" id="PS50929">
    <property type="entry name" value="ABC_TM1F"/>
    <property type="match status" value="2"/>
</dbReference>
<dbReference type="InterPro" id="IPR036640">
    <property type="entry name" value="ABC1_TM_sf"/>
</dbReference>
<dbReference type="FunFam" id="3.40.50.300:FF:000604">
    <property type="entry name" value="ABC transporter B family member 28"/>
    <property type="match status" value="1"/>
</dbReference>
<dbReference type="InterPro" id="IPR027417">
    <property type="entry name" value="P-loop_NTPase"/>
</dbReference>
<keyword evidence="12" id="KW-1185">Reference proteome</keyword>
<dbReference type="FunFam" id="3.40.50.300:FF:001471">
    <property type="entry name" value="P-loop containing nucleoside triphosphate hydrolase protein"/>
    <property type="match status" value="1"/>
</dbReference>
<protein>
    <recommendedName>
        <fullName evidence="13">ABC transporter</fullName>
    </recommendedName>
</protein>
<evidence type="ECO:0008006" key="13">
    <source>
        <dbReference type="Google" id="ProtNLM"/>
    </source>
</evidence>
<dbReference type="PANTHER" id="PTHR43394">
    <property type="entry name" value="ATP-DEPENDENT PERMEASE MDL1, MITOCHONDRIAL"/>
    <property type="match status" value="1"/>
</dbReference>
<dbReference type="SUPFAM" id="SSF52540">
    <property type="entry name" value="P-loop containing nucleoside triphosphate hydrolases"/>
    <property type="match status" value="2"/>
</dbReference>
<reference evidence="11" key="1">
    <citation type="submission" date="2022-10" db="EMBL/GenBank/DDBJ databases">
        <title>Determination and structural analysis of whole genome sequence of Sarocladium strictum F4-1.</title>
        <authorList>
            <person name="Hu L."/>
            <person name="Jiang Y."/>
        </authorList>
    </citation>
    <scope>NUCLEOTIDE SEQUENCE</scope>
    <source>
        <strain evidence="11">F4-1</strain>
    </source>
</reference>
<sequence length="1333" mass="146083">MTLDPGDVKGRWKHMFSFMRWSHTWPLLAAMVATVIAAALKTLLAILLGRTFDVMTNYAAGTSGAEETKNGVTMWCYVLFGVGAANWLANTAFLALWIAFGELQANSARRDIFDTLVWEDMGWFDSQEQGVSSLLVRIQTQIRELQLATSQVFGLLVCDVITSIASLGIGFYFSWKLTLVLLATLPVSAVVLSLGTRKLQPAIISQRKDLATASQHATASISAIDLVKVFKGYDQELWMYYRAISQAARSYITQTACNSFQIGYVSFWVVAMFVVGFAYGVVLVDQDGLAPGAVVTTFYSTLSSIQGVEALMPHWLVMSKGMAAGGFLSTLSSQQRRKSSLKRMTGGVRPEHCAGHVEVQDVSFAYRKNPTINVLNKSSFDFAAGKTTFIVGRSGSGKSTLGNLLVNFYQPTTGDVVIDGHSIKTLDPSWVQDNITLIQQSSTLFNDTFLMNIACGHRRPLQVSRSEVLGACDFALLQSTVAGLPDGLDTQVGNGAYNLSGGQKQRVALARARIRDPPILILDEVTSGLDQVNRTAIMKALRDWRRDKTTIIITHDINQIDYDDFVYVMDNTVVVQQGIRRDLMQNENGFFATFTDTAGDELKTPIEIRVSSPDTTTSPSITSRPEFPPWRQARFSQGFFEPLQGSSLYPGRPVQSQRSSIVMAADFALGYGQNATRESYASTHTSRPISFYENNDLDTERKLSPPYGHDKVEGTSLIGAAETRSKPASLFAILKTVWPLINLKERVLLITGVVFCIAGACAMPAFSYCFAQLLAAMWSTGNKIDAGKMWAIYMAIIAIGDGIGVGFGRYMVEKAAQGWINAVRMEALKRILRQPKLWFDQKQNSPGRINECLDRNAEEMRNIVGKFIPIAVAVVVMISFSITWALIVSWKLTLVSLSPFPLVLASVKGYSVVSNKWEIRCNKASEEASAVLTEAIINIRAVRALTLEGWLGQKYDNSVKSTLKTGFRRGWWSSPLFGLYQSVAYAMTALVFYYGMLLLVEKREITLSEVLQVVNLLMFGIGTATGLLSSIPQLIMAQATAGQLLGYSELPMGSTDESSDGRIQVASPLPVILDDLSFSYPQQQKGQQVLKGVSFTVKAGECTAIVGHSGCGKSTIVSLLLGLHALPRDSAIRQGRLAMTFGHVPRQDVDVEHLRSKLAYVSQTPFLFPASIADNIAYGLPDGSPDRQLHAIMRAAEAAGVHEFISSLPDGYATLVGDGGQALSGGQSQRVNIARALIRRPQLLVMDEPTSALDTENAELIRQTIRDLIFQAKRRRTEMAIVLVTHSREMMTVADKIVVMDSGQVVEEGTFPQLWEQGGTFTHLISGGTDGLR</sequence>
<dbReference type="InterPro" id="IPR017871">
    <property type="entry name" value="ABC_transporter-like_CS"/>
</dbReference>
<dbReference type="GO" id="GO:0015421">
    <property type="term" value="F:ABC-type oligopeptide transporter activity"/>
    <property type="evidence" value="ECO:0007669"/>
    <property type="project" value="TreeGrafter"/>
</dbReference>
<feature type="domain" description="ABC transmembrane type-1" evidence="10">
    <location>
        <begin position="28"/>
        <end position="320"/>
    </location>
</feature>
<dbReference type="PROSITE" id="PS00211">
    <property type="entry name" value="ABC_TRANSPORTER_1"/>
    <property type="match status" value="1"/>
</dbReference>
<keyword evidence="6 8" id="KW-1133">Transmembrane helix</keyword>
<name>A0AA39L5Q6_SARSR</name>
<comment type="subcellular location">
    <subcellularLocation>
        <location evidence="1">Membrane</location>
        <topology evidence="1">Multi-pass membrane protein</topology>
    </subcellularLocation>
</comment>
<proteinExistence type="predicted"/>
<dbReference type="InterPro" id="IPR003439">
    <property type="entry name" value="ABC_transporter-like_ATP-bd"/>
</dbReference>
<feature type="transmembrane region" description="Helical" evidence="8">
    <location>
        <begin position="1012"/>
        <end position="1031"/>
    </location>
</feature>
<evidence type="ECO:0000256" key="3">
    <source>
        <dbReference type="ARBA" id="ARBA00022692"/>
    </source>
</evidence>
<organism evidence="11 12">
    <name type="scientific">Sarocladium strictum</name>
    <name type="common">Black bundle disease fungus</name>
    <name type="synonym">Acremonium strictum</name>
    <dbReference type="NCBI Taxonomy" id="5046"/>
    <lineage>
        <taxon>Eukaryota</taxon>
        <taxon>Fungi</taxon>
        <taxon>Dikarya</taxon>
        <taxon>Ascomycota</taxon>
        <taxon>Pezizomycotina</taxon>
        <taxon>Sordariomycetes</taxon>
        <taxon>Hypocreomycetidae</taxon>
        <taxon>Hypocreales</taxon>
        <taxon>Sarocladiaceae</taxon>
        <taxon>Sarocladium</taxon>
    </lineage>
</organism>
<dbReference type="InterPro" id="IPR011527">
    <property type="entry name" value="ABC1_TM_dom"/>
</dbReference>
<dbReference type="GO" id="GO:0005524">
    <property type="term" value="F:ATP binding"/>
    <property type="evidence" value="ECO:0007669"/>
    <property type="project" value="UniProtKB-KW"/>
</dbReference>
<feature type="transmembrane region" description="Helical" evidence="8">
    <location>
        <begin position="312"/>
        <end position="333"/>
    </location>
</feature>
<dbReference type="CDD" id="cd18577">
    <property type="entry name" value="ABC_6TM_Pgp_ABCB1_D1_like"/>
    <property type="match status" value="1"/>
</dbReference>
<dbReference type="InterPro" id="IPR039421">
    <property type="entry name" value="Type_1_exporter"/>
</dbReference>
<dbReference type="GO" id="GO:0005743">
    <property type="term" value="C:mitochondrial inner membrane"/>
    <property type="evidence" value="ECO:0007669"/>
    <property type="project" value="TreeGrafter"/>
</dbReference>
<dbReference type="SMART" id="SM00382">
    <property type="entry name" value="AAA"/>
    <property type="match status" value="2"/>
</dbReference>
<evidence type="ECO:0000256" key="6">
    <source>
        <dbReference type="ARBA" id="ARBA00022989"/>
    </source>
</evidence>
<feature type="transmembrane region" description="Helical" evidence="8">
    <location>
        <begin position="747"/>
        <end position="778"/>
    </location>
</feature>
<gene>
    <name evidence="11" type="ORF">NLU13_7590</name>
</gene>
<dbReference type="EMBL" id="JAPDFR010000007">
    <property type="protein sequence ID" value="KAK0385112.1"/>
    <property type="molecule type" value="Genomic_DNA"/>
</dbReference>
<feature type="domain" description="ABC transporter" evidence="9">
    <location>
        <begin position="1071"/>
        <end position="1327"/>
    </location>
</feature>
<dbReference type="GO" id="GO:0016887">
    <property type="term" value="F:ATP hydrolysis activity"/>
    <property type="evidence" value="ECO:0007669"/>
    <property type="project" value="InterPro"/>
</dbReference>
<dbReference type="CDD" id="cd18578">
    <property type="entry name" value="ABC_6TM_Pgp_ABCB1_D2_like"/>
    <property type="match status" value="1"/>
</dbReference>
<dbReference type="PROSITE" id="PS50893">
    <property type="entry name" value="ABC_TRANSPORTER_2"/>
    <property type="match status" value="2"/>
</dbReference>
<dbReference type="Gene3D" id="3.40.50.300">
    <property type="entry name" value="P-loop containing nucleotide triphosphate hydrolases"/>
    <property type="match status" value="2"/>
</dbReference>
<dbReference type="Gene3D" id="1.20.1560.10">
    <property type="entry name" value="ABC transporter type 1, transmembrane domain"/>
    <property type="match status" value="2"/>
</dbReference>
<feature type="transmembrane region" description="Helical" evidence="8">
    <location>
        <begin position="790"/>
        <end position="812"/>
    </location>
</feature>
<dbReference type="InterPro" id="IPR003593">
    <property type="entry name" value="AAA+_ATPase"/>
</dbReference>
<evidence type="ECO:0000313" key="11">
    <source>
        <dbReference type="EMBL" id="KAK0385112.1"/>
    </source>
</evidence>
<evidence type="ECO:0000256" key="2">
    <source>
        <dbReference type="ARBA" id="ARBA00022448"/>
    </source>
</evidence>
<feature type="transmembrane region" description="Helical" evidence="8">
    <location>
        <begin position="979"/>
        <end position="1000"/>
    </location>
</feature>
<evidence type="ECO:0000256" key="1">
    <source>
        <dbReference type="ARBA" id="ARBA00004141"/>
    </source>
</evidence>
<evidence type="ECO:0000256" key="5">
    <source>
        <dbReference type="ARBA" id="ARBA00022840"/>
    </source>
</evidence>
<feature type="transmembrane region" description="Helical" evidence="8">
    <location>
        <begin position="77"/>
        <end position="100"/>
    </location>
</feature>
<keyword evidence="7 8" id="KW-0472">Membrane</keyword>
<feature type="transmembrane region" description="Helical" evidence="8">
    <location>
        <begin position="867"/>
        <end position="890"/>
    </location>
</feature>
<evidence type="ECO:0000256" key="8">
    <source>
        <dbReference type="SAM" id="Phobius"/>
    </source>
</evidence>
<feature type="domain" description="ABC transporter" evidence="9">
    <location>
        <begin position="357"/>
        <end position="596"/>
    </location>
</feature>
<feature type="transmembrane region" description="Helical" evidence="8">
    <location>
        <begin position="262"/>
        <end position="282"/>
    </location>
</feature>
<dbReference type="GO" id="GO:0090374">
    <property type="term" value="P:oligopeptide export from mitochondrion"/>
    <property type="evidence" value="ECO:0007669"/>
    <property type="project" value="TreeGrafter"/>
</dbReference>
<dbReference type="PANTHER" id="PTHR43394:SF15">
    <property type="entry name" value="ALPHA-FACTOR-TRANSPORTING ATPASE"/>
    <property type="match status" value="1"/>
</dbReference>
<evidence type="ECO:0000259" key="9">
    <source>
        <dbReference type="PROSITE" id="PS50893"/>
    </source>
</evidence>
<keyword evidence="4" id="KW-0547">Nucleotide-binding</keyword>
<feature type="transmembrane region" description="Helical" evidence="8">
    <location>
        <begin position="25"/>
        <end position="48"/>
    </location>
</feature>
<evidence type="ECO:0000313" key="12">
    <source>
        <dbReference type="Proteomes" id="UP001175261"/>
    </source>
</evidence>
<feature type="transmembrane region" description="Helical" evidence="8">
    <location>
        <begin position="152"/>
        <end position="173"/>
    </location>
</feature>
<feature type="domain" description="ABC transmembrane type-1" evidence="10">
    <location>
        <begin position="750"/>
        <end position="1036"/>
    </location>
</feature>
<accession>A0AA39L5Q6</accession>
<dbReference type="Proteomes" id="UP001175261">
    <property type="component" value="Unassembled WGS sequence"/>
</dbReference>
<comment type="caution">
    <text evidence="11">The sequence shown here is derived from an EMBL/GenBank/DDBJ whole genome shotgun (WGS) entry which is preliminary data.</text>
</comment>
<dbReference type="Pfam" id="PF00005">
    <property type="entry name" value="ABC_tran"/>
    <property type="match status" value="2"/>
</dbReference>
<dbReference type="SUPFAM" id="SSF90123">
    <property type="entry name" value="ABC transporter transmembrane region"/>
    <property type="match status" value="2"/>
</dbReference>
<dbReference type="Pfam" id="PF00664">
    <property type="entry name" value="ABC_membrane"/>
    <property type="match status" value="2"/>
</dbReference>
<keyword evidence="2" id="KW-0813">Transport</keyword>
<keyword evidence="5" id="KW-0067">ATP-binding</keyword>